<dbReference type="Pfam" id="PF00288">
    <property type="entry name" value="GHMP_kinases_N"/>
    <property type="match status" value="1"/>
</dbReference>
<reference evidence="4 5" key="1">
    <citation type="submission" date="2024-08" db="EMBL/GenBank/DDBJ databases">
        <title>Genome mining of Saccharopolyspora cebuensis PGLac3 from Nigerian medicinal plant.</title>
        <authorList>
            <person name="Ezeobiora C.E."/>
            <person name="Igbokwe N.H."/>
            <person name="Amin D.H."/>
            <person name="Mendie U.E."/>
        </authorList>
    </citation>
    <scope>NUCLEOTIDE SEQUENCE [LARGE SCALE GENOMIC DNA]</scope>
    <source>
        <strain evidence="4 5">PGLac3</strain>
    </source>
</reference>
<dbReference type="Proteomes" id="UP001564626">
    <property type="component" value="Unassembled WGS sequence"/>
</dbReference>
<comment type="caution">
    <text evidence="4">The sequence shown here is derived from an EMBL/GenBank/DDBJ whole genome shotgun (WGS) entry which is preliminary data.</text>
</comment>
<sequence>MTEGIGWAPCHHGELLQGFFRDAAGATRRGLVTLPMTGPGTRAHFTRTEGGPLLAVPGERAKARRAAELALRECARRRRCPPGGGRLQLGAGVPVGLGMGSSTSDVIAAVRAVFAAFGLVADPGTTARIAVRAERACDPLMLGGGPLLFAQRDGEVLEELGAALPPLAVVGCLTGGGRPVDTLALAADRADDVAGYERLRGALRTAVADGDAALLGRVSTASARLNQRVLAKAELPALERLAEHVGAVGVQVAHSGNVAGLLFDATTPDFDRRVRAGVRGLRREGITATRVFRAQQRASGGRAWTSTSPKPSAGRTWCGPVPASSASDSRR</sequence>
<keyword evidence="5" id="KW-1185">Reference proteome</keyword>
<dbReference type="RefSeq" id="WP_369775340.1">
    <property type="nucleotide sequence ID" value="NZ_JBGEHV010000051.1"/>
</dbReference>
<dbReference type="InterPro" id="IPR006204">
    <property type="entry name" value="GHMP_kinase_N_dom"/>
</dbReference>
<organism evidence="4 5">
    <name type="scientific">Saccharopolyspora cebuensis</name>
    <dbReference type="NCBI Taxonomy" id="418759"/>
    <lineage>
        <taxon>Bacteria</taxon>
        <taxon>Bacillati</taxon>
        <taxon>Actinomycetota</taxon>
        <taxon>Actinomycetes</taxon>
        <taxon>Pseudonocardiales</taxon>
        <taxon>Pseudonocardiaceae</taxon>
        <taxon>Saccharopolyspora</taxon>
    </lineage>
</organism>
<feature type="domain" description="GHMP kinase N-terminal" evidence="3">
    <location>
        <begin position="66"/>
        <end position="136"/>
    </location>
</feature>
<evidence type="ECO:0000313" key="4">
    <source>
        <dbReference type="EMBL" id="MEY8042215.1"/>
    </source>
</evidence>
<accession>A0ABV4CM91</accession>
<dbReference type="GO" id="GO:0016301">
    <property type="term" value="F:kinase activity"/>
    <property type="evidence" value="ECO:0007669"/>
    <property type="project" value="UniProtKB-KW"/>
</dbReference>
<protein>
    <submittedName>
        <fullName evidence="4">GHMP kinase</fullName>
    </submittedName>
</protein>
<evidence type="ECO:0000259" key="3">
    <source>
        <dbReference type="Pfam" id="PF00288"/>
    </source>
</evidence>
<gene>
    <name evidence="4" type="ORF">AB8O55_22610</name>
</gene>
<evidence type="ECO:0000256" key="2">
    <source>
        <dbReference type="SAM" id="MobiDB-lite"/>
    </source>
</evidence>
<dbReference type="InterPro" id="IPR014721">
    <property type="entry name" value="Ribsml_uS5_D2-typ_fold_subgr"/>
</dbReference>
<dbReference type="SUPFAM" id="SSF54211">
    <property type="entry name" value="Ribosomal protein S5 domain 2-like"/>
    <property type="match status" value="1"/>
</dbReference>
<feature type="region of interest" description="Disordered" evidence="2">
    <location>
        <begin position="297"/>
        <end position="331"/>
    </location>
</feature>
<evidence type="ECO:0000313" key="5">
    <source>
        <dbReference type="Proteomes" id="UP001564626"/>
    </source>
</evidence>
<evidence type="ECO:0000256" key="1">
    <source>
        <dbReference type="ARBA" id="ARBA00022777"/>
    </source>
</evidence>
<proteinExistence type="predicted"/>
<keyword evidence="1 4" id="KW-0808">Transferase</keyword>
<dbReference type="EMBL" id="JBGEHV010000051">
    <property type="protein sequence ID" value="MEY8042215.1"/>
    <property type="molecule type" value="Genomic_DNA"/>
</dbReference>
<name>A0ABV4CM91_9PSEU</name>
<dbReference type="InterPro" id="IPR020568">
    <property type="entry name" value="Ribosomal_Su5_D2-typ_SF"/>
</dbReference>
<keyword evidence="1 4" id="KW-0418">Kinase</keyword>
<dbReference type="Gene3D" id="3.30.230.10">
    <property type="match status" value="1"/>
</dbReference>